<organism evidence="1 2">
    <name type="scientific">Candidatus Desulfobia pelagia</name>
    <dbReference type="NCBI Taxonomy" id="2841692"/>
    <lineage>
        <taxon>Bacteria</taxon>
        <taxon>Pseudomonadati</taxon>
        <taxon>Thermodesulfobacteriota</taxon>
        <taxon>Desulfobulbia</taxon>
        <taxon>Desulfobulbales</taxon>
        <taxon>Desulfobulbaceae</taxon>
        <taxon>Candidatus Desulfobia</taxon>
    </lineage>
</organism>
<dbReference type="NCBIfam" id="TIGR02436">
    <property type="entry name" value="four helix bundle protein"/>
    <property type="match status" value="1"/>
</dbReference>
<proteinExistence type="predicted"/>
<sequence length="125" mass="14709">MKFGDFRDLDVWKQCRGIRLKIFKETRNLPTHEKYDLVSQMVRASRSATACIAEGYGRYHYQETIQFCRQSRGSLYELIDHLTAAEDSGYFTENTVKDMVLEIKKTIKILNGYIRYLQQQKKIGT</sequence>
<comment type="caution">
    <text evidence="1">The sequence shown here is derived from an EMBL/GenBank/DDBJ whole genome shotgun (WGS) entry which is preliminary data.</text>
</comment>
<gene>
    <name evidence="1" type="ORF">H8E41_02945</name>
</gene>
<evidence type="ECO:0000313" key="1">
    <source>
        <dbReference type="EMBL" id="MBC8316834.1"/>
    </source>
</evidence>
<dbReference type="PANTHER" id="PTHR38471:SF2">
    <property type="entry name" value="FOUR HELIX BUNDLE PROTEIN"/>
    <property type="match status" value="1"/>
</dbReference>
<dbReference type="SUPFAM" id="SSF158446">
    <property type="entry name" value="IVS-encoded protein-like"/>
    <property type="match status" value="1"/>
</dbReference>
<accession>A0A8J6TBA3</accession>
<dbReference type="EMBL" id="JACNJZ010000057">
    <property type="protein sequence ID" value="MBC8316834.1"/>
    <property type="molecule type" value="Genomic_DNA"/>
</dbReference>
<name>A0A8J6TBA3_9BACT</name>
<reference evidence="1 2" key="1">
    <citation type="submission" date="2020-08" db="EMBL/GenBank/DDBJ databases">
        <title>Bridging the membrane lipid divide: bacteria of the FCB group superphylum have the potential to synthesize archaeal ether lipids.</title>
        <authorList>
            <person name="Villanueva L."/>
            <person name="Von Meijenfeldt F.A.B."/>
            <person name="Westbye A.B."/>
            <person name="Yadav S."/>
            <person name="Hopmans E.C."/>
            <person name="Dutilh B.E."/>
            <person name="Sinninghe Damste J.S."/>
        </authorList>
    </citation>
    <scope>NUCLEOTIDE SEQUENCE [LARGE SCALE GENOMIC DNA]</scope>
    <source>
        <strain evidence="1">NIOZ-UU47</strain>
    </source>
</reference>
<dbReference type="InterPro" id="IPR036583">
    <property type="entry name" value="23S_rRNA_IVS_sf"/>
</dbReference>
<dbReference type="PANTHER" id="PTHR38471">
    <property type="entry name" value="FOUR HELIX BUNDLE PROTEIN"/>
    <property type="match status" value="1"/>
</dbReference>
<dbReference type="AlphaFoldDB" id="A0A8J6TBA3"/>
<dbReference type="CDD" id="cd16377">
    <property type="entry name" value="23S_rRNA_IVP_like"/>
    <property type="match status" value="1"/>
</dbReference>
<dbReference type="Gene3D" id="1.20.1440.60">
    <property type="entry name" value="23S rRNA-intervening sequence"/>
    <property type="match status" value="1"/>
</dbReference>
<dbReference type="InterPro" id="IPR012657">
    <property type="entry name" value="23S_rRNA-intervening_sequence"/>
</dbReference>
<dbReference type="Proteomes" id="UP000614424">
    <property type="component" value="Unassembled WGS sequence"/>
</dbReference>
<protein>
    <submittedName>
        <fullName evidence="1">Four helix bundle protein</fullName>
    </submittedName>
</protein>
<evidence type="ECO:0000313" key="2">
    <source>
        <dbReference type="Proteomes" id="UP000614424"/>
    </source>
</evidence>
<dbReference type="Pfam" id="PF05635">
    <property type="entry name" value="23S_rRNA_IVP"/>
    <property type="match status" value="1"/>
</dbReference>